<evidence type="ECO:0008006" key="4">
    <source>
        <dbReference type="Google" id="ProtNLM"/>
    </source>
</evidence>
<reference evidence="2 3" key="1">
    <citation type="submission" date="2016-03" db="EMBL/GenBank/DDBJ databases">
        <title>Acetic acid bacteria sequencing.</title>
        <authorList>
            <person name="Brandt J."/>
            <person name="Jakob F."/>
            <person name="Vogel R.F."/>
        </authorList>
    </citation>
    <scope>NUCLEOTIDE SEQUENCE [LARGE SCALE GENOMIC DNA]</scope>
    <source>
        <strain evidence="2 3">TMW2.1084</strain>
    </source>
</reference>
<accession>A0A1U9LEG9</accession>
<dbReference type="KEGG" id="aper:A0U91_07830"/>
<evidence type="ECO:0000313" key="3">
    <source>
        <dbReference type="Proteomes" id="UP000189055"/>
    </source>
</evidence>
<protein>
    <recommendedName>
        <fullName evidence="4">Phage protein</fullName>
    </recommendedName>
</protein>
<dbReference type="RefSeq" id="WP_077930685.1">
    <property type="nucleotide sequence ID" value="NZ_CP014687.1"/>
</dbReference>
<gene>
    <name evidence="2" type="ORF">A0U91_07830</name>
</gene>
<feature type="region of interest" description="Disordered" evidence="1">
    <location>
        <begin position="1"/>
        <end position="30"/>
    </location>
</feature>
<dbReference type="STRING" id="1076596.A0U91_07830"/>
<organism evidence="2 3">
    <name type="scientific">Acetobacter persici</name>
    <dbReference type="NCBI Taxonomy" id="1076596"/>
    <lineage>
        <taxon>Bacteria</taxon>
        <taxon>Pseudomonadati</taxon>
        <taxon>Pseudomonadota</taxon>
        <taxon>Alphaproteobacteria</taxon>
        <taxon>Acetobacterales</taxon>
        <taxon>Acetobacteraceae</taxon>
        <taxon>Acetobacter</taxon>
    </lineage>
</organism>
<proteinExistence type="predicted"/>
<dbReference type="EMBL" id="CP014687">
    <property type="protein sequence ID" value="AQT04844.1"/>
    <property type="molecule type" value="Genomic_DNA"/>
</dbReference>
<sequence>MSYRTDRRRRQINAKGRPMQLMRPDKSASVTVTAYAPPPQAITLEDGVSVAPFAAQIAATDTAAASYTPARGDWLMDNGRRYTVTDAVPVYDGPALSGWSLIAKGVNNDVTSGLG</sequence>
<feature type="compositionally biased region" description="Basic residues" evidence="1">
    <location>
        <begin position="1"/>
        <end position="12"/>
    </location>
</feature>
<dbReference type="AlphaFoldDB" id="A0A1U9LEG9"/>
<name>A0A1U9LEG9_9PROT</name>
<dbReference type="Proteomes" id="UP000189055">
    <property type="component" value="Chromosome"/>
</dbReference>
<evidence type="ECO:0000256" key="1">
    <source>
        <dbReference type="SAM" id="MobiDB-lite"/>
    </source>
</evidence>
<evidence type="ECO:0000313" key="2">
    <source>
        <dbReference type="EMBL" id="AQT04844.1"/>
    </source>
</evidence>